<evidence type="ECO:0000256" key="1">
    <source>
        <dbReference type="SAM" id="Phobius"/>
    </source>
</evidence>
<organism evidence="2 3">
    <name type="scientific">Allorhodopirellula heiligendammensis</name>
    <dbReference type="NCBI Taxonomy" id="2714739"/>
    <lineage>
        <taxon>Bacteria</taxon>
        <taxon>Pseudomonadati</taxon>
        <taxon>Planctomycetota</taxon>
        <taxon>Planctomycetia</taxon>
        <taxon>Pirellulales</taxon>
        <taxon>Pirellulaceae</taxon>
        <taxon>Allorhodopirellula</taxon>
    </lineage>
</organism>
<feature type="transmembrane region" description="Helical" evidence="1">
    <location>
        <begin position="88"/>
        <end position="108"/>
    </location>
</feature>
<reference evidence="2 3" key="1">
    <citation type="journal article" date="2020" name="Antonie Van Leeuwenhoek">
        <title>Rhodopirellula heiligendammensis sp. nov., Rhodopirellula pilleata sp. nov., and Rhodopirellula solitaria sp. nov. isolated from natural or artificial marine surfaces in Northern Germany and California, USA, and emended description of the genus Rhodopirellula.</title>
        <authorList>
            <person name="Kallscheuer N."/>
            <person name="Wiegand S."/>
            <person name="Jogler M."/>
            <person name="Boedeker C."/>
            <person name="Peeters S.H."/>
            <person name="Rast P."/>
            <person name="Heuer A."/>
            <person name="Jetten M.S.M."/>
            <person name="Rohde M."/>
            <person name="Jogler C."/>
        </authorList>
    </citation>
    <scope>NUCLEOTIDE SEQUENCE [LARGE SCALE GENOMIC DNA]</scope>
    <source>
        <strain evidence="2 3">Poly21</strain>
    </source>
</reference>
<keyword evidence="1" id="KW-1133">Transmembrane helix</keyword>
<proteinExistence type="predicted"/>
<comment type="caution">
    <text evidence="2">The sequence shown here is derived from an EMBL/GenBank/DDBJ whole genome shotgun (WGS) entry which is preliminary data.</text>
</comment>
<evidence type="ECO:0000313" key="3">
    <source>
        <dbReference type="Proteomes" id="UP000319908"/>
    </source>
</evidence>
<feature type="transmembrane region" description="Helical" evidence="1">
    <location>
        <begin position="6"/>
        <end position="28"/>
    </location>
</feature>
<protein>
    <recommendedName>
        <fullName evidence="4">BlaR1 peptidase M56</fullName>
    </recommendedName>
</protein>
<evidence type="ECO:0008006" key="4">
    <source>
        <dbReference type="Google" id="ProtNLM"/>
    </source>
</evidence>
<dbReference type="AlphaFoldDB" id="A0A5C6BVU8"/>
<gene>
    <name evidence="2" type="ORF">Poly21_36150</name>
</gene>
<accession>A0A5C6BVU8</accession>
<sequence>MSRTVVRIIGYLWAGPNTVLGIAIGLLLGGRFKCVDGVLEIHGRHVSRALARLIIPASALTMGHVVFGRDPESLAVTRLHERVHVRQYEIWGPFFLPAYLGISLWLYARRRDGYRENPFEIEAYAVEEQDGH</sequence>
<keyword evidence="1" id="KW-0472">Membrane</keyword>
<name>A0A5C6BVU8_9BACT</name>
<dbReference type="RefSeq" id="WP_146408066.1">
    <property type="nucleotide sequence ID" value="NZ_SJPU01000002.1"/>
</dbReference>
<keyword evidence="3" id="KW-1185">Reference proteome</keyword>
<dbReference type="Proteomes" id="UP000319908">
    <property type="component" value="Unassembled WGS sequence"/>
</dbReference>
<dbReference type="OrthoDB" id="274512at2"/>
<dbReference type="EMBL" id="SJPU01000002">
    <property type="protein sequence ID" value="TWU16410.1"/>
    <property type="molecule type" value="Genomic_DNA"/>
</dbReference>
<evidence type="ECO:0000313" key="2">
    <source>
        <dbReference type="EMBL" id="TWU16410.1"/>
    </source>
</evidence>
<keyword evidence="1" id="KW-0812">Transmembrane</keyword>